<keyword evidence="7 17" id="KW-0732">Signal</keyword>
<dbReference type="RefSeq" id="WP_013902353.1">
    <property type="nucleotide sequence ID" value="NC_015677.1"/>
</dbReference>
<keyword evidence="11 14" id="KW-0472">Membrane</keyword>
<evidence type="ECO:0000256" key="14">
    <source>
        <dbReference type="PROSITE-ProRule" id="PRU01360"/>
    </source>
</evidence>
<keyword evidence="12 20" id="KW-0675">Receptor</keyword>
<evidence type="ECO:0000256" key="12">
    <source>
        <dbReference type="ARBA" id="ARBA00023170"/>
    </source>
</evidence>
<dbReference type="Gene3D" id="2.40.170.20">
    <property type="entry name" value="TonB-dependent receptor, beta-barrel domain"/>
    <property type="match status" value="1"/>
</dbReference>
<dbReference type="GO" id="GO:0015344">
    <property type="term" value="F:siderophore uptake transmembrane transporter activity"/>
    <property type="evidence" value="ECO:0007669"/>
    <property type="project" value="TreeGrafter"/>
</dbReference>
<dbReference type="Proteomes" id="UP000008385">
    <property type="component" value="Chromosome"/>
</dbReference>
<evidence type="ECO:0000259" key="18">
    <source>
        <dbReference type="Pfam" id="PF00593"/>
    </source>
</evidence>
<dbReference type="AlphaFoldDB" id="F5XW19"/>
<dbReference type="InterPro" id="IPR010105">
    <property type="entry name" value="TonB_sidphr_rcpt"/>
</dbReference>
<keyword evidence="8" id="KW-0408">Iron</keyword>
<evidence type="ECO:0000256" key="11">
    <source>
        <dbReference type="ARBA" id="ARBA00023136"/>
    </source>
</evidence>
<evidence type="ECO:0000313" key="21">
    <source>
        <dbReference type="Proteomes" id="UP000008385"/>
    </source>
</evidence>
<sequence length="734" mass="79469">MNTNINTKFKTTLLAQAAALATCGAAWAQPASEAQLRAVEVQGSRDGSTLQLATPSNTASRLGLTLRETPASVEILSQDVIQQRGARTFSEALRGAAGVTGGGAPASPTTVQTRGFSNITYLYDGMRSSGAGFVNRVQDTWNYERIEILKGPASVLYGDGAIGGVINFITKRPDRENPSREALVSYGSYGSYRAAAGLGGALGEAGAYRIDYSRNDTRVGTIANNGEKIDHLTTGLAFDLGRALRLDLSFDYLRDDNQAYYGTPLVPASFATQPTGVVSTPDGRVIDRRLVGLNYNIADQDNSSDTYWFRGRLTWRPTSQWTVRNELSANKADRVFLSSESAVFVAPGRINRDQTLITHDQNYVFNRLDASHDGKLAGLRNRFTIGSELSKTGFDSQRRFSNGSPATVATLQVDALNPEVGVFNRDPALTTGAGNRTDVTSDTQVASAFVEDALSVTDALTLVGGLRHDRIEVERSIRDLNTGNFTQFDQRYSANAVRLGAVYDITKSSTVYAQYTNATVPVSALFLLSAANAAFPLSRGKQVEVGFKQSLPEARLEWTAAVYRIELDDVLSRDAANPNVTVNNGQQSSRGIELAAAWRATRQLTLSGNYAALDARFDSLVEAGGVSRVGNTPANVPERVANVFATYRLADVPVEFFLGVNRTSHMYTDTANTIRINGYTVADAAVSWWLKPALLSFRVRNLTDKLYANYAGRATSQVLIAPGRTFEVAAKFDF</sequence>
<keyword evidence="5" id="KW-0410">Iron transport</keyword>
<evidence type="ECO:0000259" key="19">
    <source>
        <dbReference type="Pfam" id="PF07715"/>
    </source>
</evidence>
<keyword evidence="4 14" id="KW-1134">Transmembrane beta strand</keyword>
<dbReference type="eggNOG" id="COG4774">
    <property type="taxonomic scope" value="Bacteria"/>
</dbReference>
<organism evidence="20 21">
    <name type="scientific">Ramlibacter tataouinensis (strain ATCC BAA-407 / DSM 14655 / LMG 21543 / TTB310)</name>
    <dbReference type="NCBI Taxonomy" id="365046"/>
    <lineage>
        <taxon>Bacteria</taxon>
        <taxon>Pseudomonadati</taxon>
        <taxon>Pseudomonadota</taxon>
        <taxon>Betaproteobacteria</taxon>
        <taxon>Burkholderiales</taxon>
        <taxon>Comamonadaceae</taxon>
        <taxon>Ramlibacter</taxon>
    </lineage>
</organism>
<keyword evidence="6 14" id="KW-0812">Transmembrane</keyword>
<dbReference type="GO" id="GO:0009279">
    <property type="term" value="C:cell outer membrane"/>
    <property type="evidence" value="ECO:0007669"/>
    <property type="project" value="UniProtKB-SubCell"/>
</dbReference>
<proteinExistence type="inferred from homology"/>
<evidence type="ECO:0000256" key="16">
    <source>
        <dbReference type="RuleBase" id="RU003357"/>
    </source>
</evidence>
<dbReference type="NCBIfam" id="TIGR01783">
    <property type="entry name" value="TonB-siderophor"/>
    <property type="match status" value="1"/>
</dbReference>
<evidence type="ECO:0000256" key="9">
    <source>
        <dbReference type="ARBA" id="ARBA00023065"/>
    </source>
</evidence>
<dbReference type="InterPro" id="IPR037066">
    <property type="entry name" value="Plug_dom_sf"/>
</dbReference>
<evidence type="ECO:0000256" key="4">
    <source>
        <dbReference type="ARBA" id="ARBA00022452"/>
    </source>
</evidence>
<dbReference type="OrthoDB" id="127311at2"/>
<evidence type="ECO:0000313" key="20">
    <source>
        <dbReference type="EMBL" id="AEG94122.1"/>
    </source>
</evidence>
<comment type="subcellular location">
    <subcellularLocation>
        <location evidence="1 14">Cell outer membrane</location>
        <topology evidence="1 14">Multi-pass membrane protein</topology>
    </subcellularLocation>
</comment>
<feature type="domain" description="TonB-dependent receptor plug" evidence="19">
    <location>
        <begin position="66"/>
        <end position="165"/>
    </location>
</feature>
<evidence type="ECO:0000256" key="8">
    <source>
        <dbReference type="ARBA" id="ARBA00023004"/>
    </source>
</evidence>
<dbReference type="EMBL" id="CP000245">
    <property type="protein sequence ID" value="AEG94122.1"/>
    <property type="molecule type" value="Genomic_DNA"/>
</dbReference>
<dbReference type="HOGENOM" id="CLU_008287_9_2_4"/>
<evidence type="ECO:0000256" key="7">
    <source>
        <dbReference type="ARBA" id="ARBA00022729"/>
    </source>
</evidence>
<feature type="domain" description="TonB-dependent receptor-like beta-barrel" evidence="18">
    <location>
        <begin position="240"/>
        <end position="702"/>
    </location>
</feature>
<dbReference type="InterPro" id="IPR000531">
    <property type="entry name" value="Beta-barrel_TonB"/>
</dbReference>
<comment type="similarity">
    <text evidence="2 14 16">Belongs to the TonB-dependent receptor family.</text>
</comment>
<evidence type="ECO:0000256" key="1">
    <source>
        <dbReference type="ARBA" id="ARBA00004571"/>
    </source>
</evidence>
<feature type="chain" id="PRO_5003334738" evidence="17">
    <location>
        <begin position="29"/>
        <end position="734"/>
    </location>
</feature>
<evidence type="ECO:0000256" key="17">
    <source>
        <dbReference type="SAM" id="SignalP"/>
    </source>
</evidence>
<gene>
    <name evidence="20" type="ordered locus">Rta_30130</name>
</gene>
<name>F5XW19_RAMTT</name>
<dbReference type="Pfam" id="PF07715">
    <property type="entry name" value="Plug"/>
    <property type="match status" value="1"/>
</dbReference>
<accession>F5XW19</accession>
<dbReference type="STRING" id="365046.Rta_30130"/>
<dbReference type="PATRIC" id="fig|365046.3.peg.3080"/>
<dbReference type="GO" id="GO:0038023">
    <property type="term" value="F:signaling receptor activity"/>
    <property type="evidence" value="ECO:0007669"/>
    <property type="project" value="InterPro"/>
</dbReference>
<dbReference type="PANTHER" id="PTHR32552">
    <property type="entry name" value="FERRICHROME IRON RECEPTOR-RELATED"/>
    <property type="match status" value="1"/>
</dbReference>
<evidence type="ECO:0000256" key="13">
    <source>
        <dbReference type="ARBA" id="ARBA00023237"/>
    </source>
</evidence>
<dbReference type="Gene3D" id="2.170.130.10">
    <property type="entry name" value="TonB-dependent receptor, plug domain"/>
    <property type="match status" value="1"/>
</dbReference>
<keyword evidence="10 16" id="KW-0798">TonB box</keyword>
<protein>
    <submittedName>
        <fullName evidence="20">Outer membrane protein, TonB-dependent receptor-like protein</fullName>
    </submittedName>
</protein>
<dbReference type="SUPFAM" id="SSF56935">
    <property type="entry name" value="Porins"/>
    <property type="match status" value="1"/>
</dbReference>
<dbReference type="GO" id="GO:0015891">
    <property type="term" value="P:siderophore transport"/>
    <property type="evidence" value="ECO:0007669"/>
    <property type="project" value="InterPro"/>
</dbReference>
<dbReference type="InterPro" id="IPR036942">
    <property type="entry name" value="Beta-barrel_TonB_sf"/>
</dbReference>
<evidence type="ECO:0000256" key="3">
    <source>
        <dbReference type="ARBA" id="ARBA00022448"/>
    </source>
</evidence>
<evidence type="ECO:0000256" key="2">
    <source>
        <dbReference type="ARBA" id="ARBA00009810"/>
    </source>
</evidence>
<dbReference type="InterPro" id="IPR010917">
    <property type="entry name" value="TonB_rcpt_CS"/>
</dbReference>
<dbReference type="PROSITE" id="PS01156">
    <property type="entry name" value="TONB_DEPENDENT_REC_2"/>
    <property type="match status" value="1"/>
</dbReference>
<dbReference type="InterPro" id="IPR012910">
    <property type="entry name" value="Plug_dom"/>
</dbReference>
<evidence type="ECO:0000256" key="10">
    <source>
        <dbReference type="ARBA" id="ARBA00023077"/>
    </source>
</evidence>
<reference evidence="20 21" key="2">
    <citation type="journal article" date="2011" name="PLoS ONE">
        <title>The Cyst-Dividing Bacterium Ramlibacter tataouinensis TTB310 Genome Reveals a Well-Stocked Toolbox for Adaptation to a Desert Environment.</title>
        <authorList>
            <person name="De Luca G."/>
            <person name="Barakat M."/>
            <person name="Ortet P."/>
            <person name="Fochesato S."/>
            <person name="Jourlin-Castelli C."/>
            <person name="Ansaldi M."/>
            <person name="Py B."/>
            <person name="Fichant G."/>
            <person name="Coutinho P.M."/>
            <person name="Voulhoux R."/>
            <person name="Bastien O."/>
            <person name="Marechal E."/>
            <person name="Henrissat B."/>
            <person name="Quentin Y."/>
            <person name="Noirot P."/>
            <person name="Filloux A."/>
            <person name="Mejean V."/>
            <person name="Dubow M.S."/>
            <person name="Barras F."/>
            <person name="Barbe V."/>
            <person name="Weissenbach J."/>
            <person name="Mihalcescu I."/>
            <person name="Vermeglio A."/>
            <person name="Achouak W."/>
            <person name="Heulin T."/>
        </authorList>
    </citation>
    <scope>NUCLEOTIDE SEQUENCE [LARGE SCALE GENOMIC DNA]</scope>
    <source>
        <strain evidence="21">ATCC BAA-407 / DSM 14655 / LMG 21543 / TTB310</strain>
    </source>
</reference>
<feature type="short sequence motif" description="TonB C-terminal box" evidence="15">
    <location>
        <begin position="717"/>
        <end position="734"/>
    </location>
</feature>
<evidence type="ECO:0000256" key="6">
    <source>
        <dbReference type="ARBA" id="ARBA00022692"/>
    </source>
</evidence>
<dbReference type="Pfam" id="PF00593">
    <property type="entry name" value="TonB_dep_Rec_b-barrel"/>
    <property type="match status" value="1"/>
</dbReference>
<reference evidence="21" key="1">
    <citation type="submission" date="2006-01" db="EMBL/GenBank/DDBJ databases">
        <title>Genome of the cyst-dividing bacterium Ramlibacter tataouinensis.</title>
        <authorList>
            <person name="Barakat M."/>
            <person name="Ortet P."/>
            <person name="De Luca G."/>
            <person name="Jourlin-Castelli C."/>
            <person name="Ansaldi M."/>
            <person name="Py B."/>
            <person name="Fichant G."/>
            <person name="Coutinho P."/>
            <person name="Voulhoux R."/>
            <person name="Bastien O."/>
            <person name="Roy S."/>
            <person name="Marechal E."/>
            <person name="Henrissat B."/>
            <person name="Quentin Y."/>
            <person name="Noirot P."/>
            <person name="Filloux A."/>
            <person name="Mejean V."/>
            <person name="DuBow M."/>
            <person name="Barras F."/>
            <person name="Heulin T."/>
        </authorList>
    </citation>
    <scope>NUCLEOTIDE SEQUENCE [LARGE SCALE GENOMIC DNA]</scope>
    <source>
        <strain evidence="21">ATCC BAA-407 / DSM 14655 / LMG 21543 / TTB310</strain>
    </source>
</reference>
<keyword evidence="3 14" id="KW-0813">Transport</keyword>
<dbReference type="KEGG" id="rta:Rta_30130"/>
<keyword evidence="9" id="KW-0406">Ion transport</keyword>
<dbReference type="CDD" id="cd01347">
    <property type="entry name" value="ligand_gated_channel"/>
    <property type="match status" value="1"/>
</dbReference>
<evidence type="ECO:0000256" key="15">
    <source>
        <dbReference type="PROSITE-ProRule" id="PRU10144"/>
    </source>
</evidence>
<keyword evidence="13 14" id="KW-0998">Cell outer membrane</keyword>
<dbReference type="InterPro" id="IPR039426">
    <property type="entry name" value="TonB-dep_rcpt-like"/>
</dbReference>
<evidence type="ECO:0000256" key="5">
    <source>
        <dbReference type="ARBA" id="ARBA00022496"/>
    </source>
</evidence>
<dbReference type="PANTHER" id="PTHR32552:SF84">
    <property type="entry name" value="TONB-DEPENDENT RECEPTOR-RELATED"/>
    <property type="match status" value="1"/>
</dbReference>
<feature type="signal peptide" evidence="17">
    <location>
        <begin position="1"/>
        <end position="28"/>
    </location>
</feature>
<keyword evidence="21" id="KW-1185">Reference proteome</keyword>
<dbReference type="PROSITE" id="PS52016">
    <property type="entry name" value="TONB_DEPENDENT_REC_3"/>
    <property type="match status" value="1"/>
</dbReference>